<keyword evidence="2" id="KW-0805">Transcription regulation</keyword>
<evidence type="ECO:0000259" key="6">
    <source>
        <dbReference type="PROSITE" id="PS50931"/>
    </source>
</evidence>
<dbReference type="SUPFAM" id="SSF53850">
    <property type="entry name" value="Periplasmic binding protein-like II"/>
    <property type="match status" value="1"/>
</dbReference>
<comment type="caution">
    <text evidence="7">The sequence shown here is derived from an EMBL/GenBank/DDBJ whole genome shotgun (WGS) entry which is preliminary data.</text>
</comment>
<proteinExistence type="inferred from homology"/>
<dbReference type="Proteomes" id="UP000433101">
    <property type="component" value="Unassembled WGS sequence"/>
</dbReference>
<keyword evidence="8" id="KW-1185">Reference proteome</keyword>
<dbReference type="PROSITE" id="PS50931">
    <property type="entry name" value="HTH_LYSR"/>
    <property type="match status" value="1"/>
</dbReference>
<dbReference type="PANTHER" id="PTHR30346">
    <property type="entry name" value="TRANSCRIPTIONAL DUAL REGULATOR HCAR-RELATED"/>
    <property type="match status" value="1"/>
</dbReference>
<evidence type="ECO:0000313" key="8">
    <source>
        <dbReference type="Proteomes" id="UP000433101"/>
    </source>
</evidence>
<evidence type="ECO:0000313" key="7">
    <source>
        <dbReference type="EMBL" id="MXN64663.1"/>
    </source>
</evidence>
<dbReference type="Gene3D" id="3.40.190.10">
    <property type="entry name" value="Periplasmic binding protein-like II"/>
    <property type="match status" value="2"/>
</dbReference>
<dbReference type="GO" id="GO:0032993">
    <property type="term" value="C:protein-DNA complex"/>
    <property type="evidence" value="ECO:0007669"/>
    <property type="project" value="TreeGrafter"/>
</dbReference>
<dbReference type="AlphaFoldDB" id="A0A7X3S7C9"/>
<dbReference type="Pfam" id="PF00126">
    <property type="entry name" value="HTH_1"/>
    <property type="match status" value="1"/>
</dbReference>
<evidence type="ECO:0000256" key="3">
    <source>
        <dbReference type="ARBA" id="ARBA00023125"/>
    </source>
</evidence>
<organism evidence="7 8">
    <name type="scientific">Stappia sediminis</name>
    <dbReference type="NCBI Taxonomy" id="2692190"/>
    <lineage>
        <taxon>Bacteria</taxon>
        <taxon>Pseudomonadati</taxon>
        <taxon>Pseudomonadota</taxon>
        <taxon>Alphaproteobacteria</taxon>
        <taxon>Hyphomicrobiales</taxon>
        <taxon>Stappiaceae</taxon>
        <taxon>Stappia</taxon>
    </lineage>
</organism>
<dbReference type="InterPro" id="IPR000847">
    <property type="entry name" value="LysR_HTH_N"/>
</dbReference>
<keyword evidence="5" id="KW-0804">Transcription</keyword>
<protein>
    <submittedName>
        <fullName evidence="7">LysR family transcriptional regulator</fullName>
    </submittedName>
</protein>
<gene>
    <name evidence="7" type="ORF">GR183_07080</name>
</gene>
<accession>A0A7X3S7C9</accession>
<name>A0A7X3S7C9_9HYPH</name>
<feature type="domain" description="HTH lysR-type" evidence="6">
    <location>
        <begin position="5"/>
        <end position="62"/>
    </location>
</feature>
<dbReference type="FunFam" id="1.10.10.10:FF:000001">
    <property type="entry name" value="LysR family transcriptional regulator"/>
    <property type="match status" value="1"/>
</dbReference>
<dbReference type="InterPro" id="IPR005119">
    <property type="entry name" value="LysR_subst-bd"/>
</dbReference>
<dbReference type="SUPFAM" id="SSF46785">
    <property type="entry name" value="Winged helix' DNA-binding domain"/>
    <property type="match status" value="1"/>
</dbReference>
<dbReference type="InterPro" id="IPR036390">
    <property type="entry name" value="WH_DNA-bd_sf"/>
</dbReference>
<keyword evidence="4" id="KW-0010">Activator</keyword>
<keyword evidence="3" id="KW-0238">DNA-binding</keyword>
<comment type="similarity">
    <text evidence="1">Belongs to the LysR transcriptional regulatory family.</text>
</comment>
<dbReference type="CDD" id="cd08411">
    <property type="entry name" value="PBP2_OxyR"/>
    <property type="match status" value="1"/>
</dbReference>
<evidence type="ECO:0000256" key="1">
    <source>
        <dbReference type="ARBA" id="ARBA00009437"/>
    </source>
</evidence>
<dbReference type="GO" id="GO:0003677">
    <property type="term" value="F:DNA binding"/>
    <property type="evidence" value="ECO:0007669"/>
    <property type="project" value="UniProtKB-KW"/>
</dbReference>
<dbReference type="InterPro" id="IPR036388">
    <property type="entry name" value="WH-like_DNA-bd_sf"/>
</dbReference>
<reference evidence="7 8" key="1">
    <citation type="submission" date="2019-12" db="EMBL/GenBank/DDBJ databases">
        <authorList>
            <person name="Li M."/>
        </authorList>
    </citation>
    <scope>NUCLEOTIDE SEQUENCE [LARGE SCALE GENOMIC DNA]</scope>
    <source>
        <strain evidence="7 8">GBMRC 2046</strain>
    </source>
</reference>
<dbReference type="Pfam" id="PF03466">
    <property type="entry name" value="LysR_substrate"/>
    <property type="match status" value="1"/>
</dbReference>
<dbReference type="PANTHER" id="PTHR30346:SF26">
    <property type="entry name" value="HYDROGEN PEROXIDE-INDUCIBLE GENES ACTIVATOR"/>
    <property type="match status" value="1"/>
</dbReference>
<dbReference type="EMBL" id="WUMV01000003">
    <property type="protein sequence ID" value="MXN64663.1"/>
    <property type="molecule type" value="Genomic_DNA"/>
</dbReference>
<evidence type="ECO:0000256" key="2">
    <source>
        <dbReference type="ARBA" id="ARBA00023015"/>
    </source>
</evidence>
<dbReference type="GO" id="GO:0003700">
    <property type="term" value="F:DNA-binding transcription factor activity"/>
    <property type="evidence" value="ECO:0007669"/>
    <property type="project" value="InterPro"/>
</dbReference>
<dbReference type="Gene3D" id="1.10.10.10">
    <property type="entry name" value="Winged helix-like DNA-binding domain superfamily/Winged helix DNA-binding domain"/>
    <property type="match status" value="1"/>
</dbReference>
<evidence type="ECO:0000256" key="5">
    <source>
        <dbReference type="ARBA" id="ARBA00023163"/>
    </source>
</evidence>
<sequence length="311" mass="34370">MDRTPTLKQLRYFAALADARHYRIAAERVGISQPSLSLQISNLEEILRLELVERGRSGAVLTPVGREVLVRARRIVEEVSALVEISDTLKTGMSGTIKLGSTPTLGPYILPNVVRLLHARFPALKLFIRDGAPRDLLEDLQAGVHDIILTQLPVQSGDVVVRRLFREPLQLAVARDHALSTNDNVVDRDLAGEDILNLSSAFTLHSQIVALCREVGANLRQDYEGTSLDALRQMAAMDMGLAFLPSLYVRSEVPIDDGDVHVLPFRQGSFTRSVGLAWRKTSGNQEGFEKLTEIIRSVVRSDFKGLVSVET</sequence>
<dbReference type="PRINTS" id="PR00039">
    <property type="entry name" value="HTHLYSR"/>
</dbReference>
<evidence type="ECO:0000256" key="4">
    <source>
        <dbReference type="ARBA" id="ARBA00023159"/>
    </source>
</evidence>